<dbReference type="EMBL" id="HG322950">
    <property type="protein sequence ID" value="CDF81529.1"/>
    <property type="molecule type" value="Genomic_DNA"/>
</dbReference>
<keyword evidence="2" id="KW-1185">Reference proteome</keyword>
<gene>
    <name evidence="1" type="ORF">PKB_0150</name>
</gene>
<dbReference type="Pfam" id="PF13469">
    <property type="entry name" value="Sulfotransfer_3"/>
    <property type="match status" value="1"/>
</dbReference>
<dbReference type="RefSeq" id="WP_084166544.1">
    <property type="nucleotide sequence ID" value="NZ_HG322950.1"/>
</dbReference>
<dbReference type="AlphaFoldDB" id="A0A024HAD0"/>
<dbReference type="Gene3D" id="3.40.50.300">
    <property type="entry name" value="P-loop containing nucleotide triphosphate hydrolases"/>
    <property type="match status" value="1"/>
</dbReference>
<evidence type="ECO:0008006" key="3">
    <source>
        <dbReference type="Google" id="ProtNLM"/>
    </source>
</evidence>
<dbReference type="HOGENOM" id="CLU_083899_0_0_6"/>
<reference evidence="1 2" key="2">
    <citation type="submission" date="2014-05" db="EMBL/GenBank/DDBJ databases">
        <title>Genome sequence of the 3-chlorobenzoate degrading bacterium Pseudomonas knackmussii B13 shows multiple evidence for horizontal gene transfer.</title>
        <authorList>
            <person name="Miyazaki R."/>
            <person name="Bertelli C."/>
            <person name="Falquet L."/>
            <person name="Robinson-Rechavi M."/>
            <person name="Gharib W."/>
            <person name="Roy S."/>
            <person name="Van der Meer J.R."/>
        </authorList>
    </citation>
    <scope>NUCLEOTIDE SEQUENCE [LARGE SCALE GENOMIC DNA]</scope>
    <source>
        <strain evidence="1 2">B13</strain>
    </source>
</reference>
<dbReference type="KEGG" id="pkc:PKB_0150"/>
<evidence type="ECO:0000313" key="2">
    <source>
        <dbReference type="Proteomes" id="UP000025241"/>
    </source>
</evidence>
<dbReference type="Proteomes" id="UP000025241">
    <property type="component" value="Chromosome I"/>
</dbReference>
<dbReference type="SUPFAM" id="SSF52540">
    <property type="entry name" value="P-loop containing nucleoside triphosphate hydrolases"/>
    <property type="match status" value="1"/>
</dbReference>
<dbReference type="eggNOG" id="COG3551">
    <property type="taxonomic scope" value="Bacteria"/>
</dbReference>
<name>A0A024HAD0_PSEKB</name>
<sequence length="245" mass="27817">MRLFDFLFGFSRKSSEAPSDLVLTVVGMHRSGTSFLTGSLQQAGLELGKHSTWNPHNLKGNRENGDIVAFHDSLLGARGFAWDNPPNEAIDWTEEEYASARELIASYDGAKRWGFKDPRALLVMDGWQQLLPEMRFVGIFRHPSAVADSLHARGGMPREQALKLWQAYNQQLLALHRRKAFPVLCFDEDEHVLHRKLDKVMRSFGLVPPSEDRFFSSELKHHEGAQEPLSAELEATYRALRAIAY</sequence>
<proteinExistence type="predicted"/>
<dbReference type="OrthoDB" id="9179784at2"/>
<accession>A0A024HAD0</accession>
<dbReference type="STRING" id="1301098.PKB_0150"/>
<dbReference type="PATRIC" id="fig|1301098.3.peg.155"/>
<protein>
    <recommendedName>
        <fullName evidence="3">Sulfotransferase family protein</fullName>
    </recommendedName>
</protein>
<reference evidence="1 2" key="1">
    <citation type="submission" date="2013-03" db="EMBL/GenBank/DDBJ databases">
        <authorList>
            <person name="Linke B."/>
        </authorList>
    </citation>
    <scope>NUCLEOTIDE SEQUENCE [LARGE SCALE GENOMIC DNA]</scope>
    <source>
        <strain evidence="1 2">B13</strain>
    </source>
</reference>
<dbReference type="InterPro" id="IPR027417">
    <property type="entry name" value="P-loop_NTPase"/>
</dbReference>
<organism evidence="1 2">
    <name type="scientific">Pseudomonas knackmussii (strain DSM 6978 / CCUG 54928 / LMG 23759 / B13)</name>
    <dbReference type="NCBI Taxonomy" id="1301098"/>
    <lineage>
        <taxon>Bacteria</taxon>
        <taxon>Pseudomonadati</taxon>
        <taxon>Pseudomonadota</taxon>
        <taxon>Gammaproteobacteria</taxon>
        <taxon>Pseudomonadales</taxon>
        <taxon>Pseudomonadaceae</taxon>
        <taxon>Pseudomonas</taxon>
    </lineage>
</organism>
<evidence type="ECO:0000313" key="1">
    <source>
        <dbReference type="EMBL" id="CDF81529.1"/>
    </source>
</evidence>